<dbReference type="OrthoDB" id="15270at2759"/>
<comment type="pathway">
    <text evidence="2 8">Glycolipid biosynthesis; glycosylphosphatidylinositol-anchor biosynthesis.</text>
</comment>
<proteinExistence type="inferred from homology"/>
<dbReference type="PANTHER" id="PTHR20661">
    <property type="entry name" value="PHOSPHATIDYLINOSITOL-GLYCAN BIOSYNTHESIS CLASS W PROTEIN"/>
    <property type="match status" value="1"/>
</dbReference>
<feature type="transmembrane region" description="Helical" evidence="8">
    <location>
        <begin position="122"/>
        <end position="140"/>
    </location>
</feature>
<dbReference type="VEuPathDB" id="MicrosporidiaDB:ECANGB1_2172"/>
<evidence type="ECO:0000256" key="2">
    <source>
        <dbReference type="ARBA" id="ARBA00004687"/>
    </source>
</evidence>
<feature type="transmembrane region" description="Helical" evidence="8">
    <location>
        <begin position="245"/>
        <end position="262"/>
    </location>
</feature>
<organism evidence="9 10">
    <name type="scientific">Enterospora canceri</name>
    <dbReference type="NCBI Taxonomy" id="1081671"/>
    <lineage>
        <taxon>Eukaryota</taxon>
        <taxon>Fungi</taxon>
        <taxon>Fungi incertae sedis</taxon>
        <taxon>Microsporidia</taxon>
        <taxon>Enterocytozoonidae</taxon>
        <taxon>Enterospora</taxon>
    </lineage>
</organism>
<protein>
    <recommendedName>
        <fullName evidence="8">GPI-anchored wall transfer protein</fullName>
        <ecNumber evidence="8">2.3.-.-</ecNumber>
    </recommendedName>
</protein>
<dbReference type="Proteomes" id="UP000192639">
    <property type="component" value="Unassembled WGS sequence"/>
</dbReference>
<keyword evidence="8" id="KW-0808">Transferase</keyword>
<accession>A0A1Y1S635</accession>
<feature type="transmembrane region" description="Helical" evidence="8">
    <location>
        <begin position="89"/>
        <end position="110"/>
    </location>
</feature>
<evidence type="ECO:0000256" key="8">
    <source>
        <dbReference type="RuleBase" id="RU280819"/>
    </source>
</evidence>
<feature type="transmembrane region" description="Helical" evidence="8">
    <location>
        <begin position="179"/>
        <end position="199"/>
    </location>
</feature>
<feature type="transmembrane region" description="Helical" evidence="8">
    <location>
        <begin position="388"/>
        <end position="405"/>
    </location>
</feature>
<feature type="transmembrane region" description="Helical" evidence="8">
    <location>
        <begin position="206"/>
        <end position="225"/>
    </location>
</feature>
<comment type="similarity">
    <text evidence="3 8">Belongs to the PIGW family.</text>
</comment>
<keyword evidence="7 8" id="KW-0472">Membrane</keyword>
<feature type="transmembrane region" description="Helical" evidence="8">
    <location>
        <begin position="149"/>
        <end position="167"/>
    </location>
</feature>
<dbReference type="GO" id="GO:0005789">
    <property type="term" value="C:endoplasmic reticulum membrane"/>
    <property type="evidence" value="ECO:0007669"/>
    <property type="project" value="UniProtKB-SubCell"/>
</dbReference>
<dbReference type="GO" id="GO:0006506">
    <property type="term" value="P:GPI anchor biosynthetic process"/>
    <property type="evidence" value="ECO:0007669"/>
    <property type="project" value="UniProtKB-UniPathway"/>
</dbReference>
<keyword evidence="6 8" id="KW-1133">Transmembrane helix</keyword>
<gene>
    <name evidence="9" type="ORF">ECANGB1_2172</name>
</gene>
<evidence type="ECO:0000256" key="7">
    <source>
        <dbReference type="ARBA" id="ARBA00023136"/>
    </source>
</evidence>
<feature type="transmembrane region" description="Helical" evidence="8">
    <location>
        <begin position="51"/>
        <end position="68"/>
    </location>
</feature>
<dbReference type="Pfam" id="PF06423">
    <property type="entry name" value="GWT1"/>
    <property type="match status" value="1"/>
</dbReference>
<comment type="subcellular location">
    <subcellularLocation>
        <location evidence="8">Endoplasmic reticulum membrane</location>
        <topology evidence="8">Multi-pass membrane protein</topology>
    </subcellularLocation>
    <subcellularLocation>
        <location evidence="1">Membrane</location>
        <topology evidence="1">Multi-pass membrane protein</topology>
    </subcellularLocation>
</comment>
<evidence type="ECO:0000256" key="3">
    <source>
        <dbReference type="ARBA" id="ARBA00007559"/>
    </source>
</evidence>
<evidence type="ECO:0000313" key="10">
    <source>
        <dbReference type="Proteomes" id="UP000192639"/>
    </source>
</evidence>
<keyword evidence="10" id="KW-1185">Reference proteome</keyword>
<dbReference type="AlphaFoldDB" id="A0A1Y1S635"/>
<dbReference type="InterPro" id="IPR009447">
    <property type="entry name" value="PIGW/GWT1"/>
</dbReference>
<keyword evidence="5 8" id="KW-0812">Transmembrane</keyword>
<feature type="transmembrane region" description="Helical" evidence="8">
    <location>
        <begin position="12"/>
        <end position="45"/>
    </location>
</feature>
<dbReference type="EMBL" id="LWDP01000078">
    <property type="protein sequence ID" value="ORD93481.1"/>
    <property type="molecule type" value="Genomic_DNA"/>
</dbReference>
<evidence type="ECO:0000256" key="4">
    <source>
        <dbReference type="ARBA" id="ARBA00022502"/>
    </source>
</evidence>
<comment type="caution">
    <text evidence="9">The sequence shown here is derived from an EMBL/GenBank/DDBJ whole genome shotgun (WGS) entry which is preliminary data.</text>
</comment>
<name>A0A1Y1S635_9MICR</name>
<feature type="transmembrane region" description="Helical" evidence="8">
    <location>
        <begin position="356"/>
        <end position="376"/>
    </location>
</feature>
<keyword evidence="8" id="KW-0256">Endoplasmic reticulum</keyword>
<dbReference type="GO" id="GO:0032216">
    <property type="term" value="F:glucosaminyl-phosphatidylinositol O-acyltransferase activity"/>
    <property type="evidence" value="ECO:0007669"/>
    <property type="project" value="TreeGrafter"/>
</dbReference>
<evidence type="ECO:0000256" key="5">
    <source>
        <dbReference type="ARBA" id="ARBA00022692"/>
    </source>
</evidence>
<evidence type="ECO:0000256" key="1">
    <source>
        <dbReference type="ARBA" id="ARBA00004141"/>
    </source>
</evidence>
<sequence length="412" mass="47616">MSGQQGSSACELFAIVAFSTLSMSINMSEGLLSGFIGILLQFYVLQNISQIKQATILVATLIMIRMSFSAIKRTNTIMPVNVGRDHFDLMRSTLITLVVICIFMCDYKSIWNSRFDKTENSGISLMDIGVPVFAFVNAFTKTRSHRRILTWKIIYLVALGFTRMGTIRFLKYDVSPLEYGIHLNFYFMLAIHELCHGIYRRIVDQFYLFDTVIGALVLSAYYKLTRFPFLEEYQRTTWLRQNIEGIYSIVPFFAFYLIVADFGRYYEKRRFKGLIIYVNTAIVMLIYAYMRITAEHKQISKKELLNLLHETRNSLVSRRSTNVFYVLWSLVISYVSFATSYTVCRLSPHSVHLNTMVTFVSRNMLIVFLAGNIGIIVSKSTGLCPHPLAANIIYLFSIFMLLGWIRTRIIRR</sequence>
<dbReference type="GO" id="GO:0072659">
    <property type="term" value="P:protein localization to plasma membrane"/>
    <property type="evidence" value="ECO:0007669"/>
    <property type="project" value="TreeGrafter"/>
</dbReference>
<feature type="transmembrane region" description="Helical" evidence="8">
    <location>
        <begin position="274"/>
        <end position="292"/>
    </location>
</feature>
<feature type="transmembrane region" description="Helical" evidence="8">
    <location>
        <begin position="323"/>
        <end position="344"/>
    </location>
</feature>
<keyword evidence="8" id="KW-0012">Acyltransferase</keyword>
<comment type="function">
    <text evidence="8">A acetyltransferase, which acetylates the inositol ring of phosphatidylinositol during biosynthesis of GPI-anchor.</text>
</comment>
<keyword evidence="4 8" id="KW-0337">GPI-anchor biosynthesis</keyword>
<dbReference type="EC" id="2.3.-.-" evidence="8"/>
<dbReference type="UniPathway" id="UPA00196"/>
<dbReference type="PANTHER" id="PTHR20661:SF0">
    <property type="entry name" value="PHOSPHATIDYLINOSITOL-GLYCAN BIOSYNTHESIS CLASS W PROTEIN"/>
    <property type="match status" value="1"/>
</dbReference>
<evidence type="ECO:0000313" key="9">
    <source>
        <dbReference type="EMBL" id="ORD93481.1"/>
    </source>
</evidence>
<evidence type="ECO:0000256" key="6">
    <source>
        <dbReference type="ARBA" id="ARBA00022989"/>
    </source>
</evidence>
<reference evidence="9 10" key="1">
    <citation type="journal article" date="2017" name="Environ. Microbiol.">
        <title>Decay of the glycolytic pathway and adaptation to intranuclear parasitism within Enterocytozoonidae microsporidia.</title>
        <authorList>
            <person name="Wiredu Boakye D."/>
            <person name="Jaroenlak P."/>
            <person name="Prachumwat A."/>
            <person name="Williams T.A."/>
            <person name="Bateman K.S."/>
            <person name="Itsathitphaisarn O."/>
            <person name="Sritunyalucksana K."/>
            <person name="Paszkiewicz K.H."/>
            <person name="Moore K.A."/>
            <person name="Stentiford G.D."/>
            <person name="Williams B.A."/>
        </authorList>
    </citation>
    <scope>NUCLEOTIDE SEQUENCE [LARGE SCALE GENOMIC DNA]</scope>
    <source>
        <strain evidence="9 10">GB1</strain>
    </source>
</reference>